<dbReference type="Pfam" id="PF00201">
    <property type="entry name" value="UDPGT"/>
    <property type="match status" value="1"/>
</dbReference>
<dbReference type="PROSITE" id="PS00375">
    <property type="entry name" value="UDPGT"/>
    <property type="match status" value="1"/>
</dbReference>
<evidence type="ECO:0000256" key="5">
    <source>
        <dbReference type="RuleBase" id="RU362057"/>
    </source>
</evidence>
<dbReference type="CDD" id="cd03784">
    <property type="entry name" value="GT1_Gtf-like"/>
    <property type="match status" value="1"/>
</dbReference>
<dbReference type="GO" id="GO:0035251">
    <property type="term" value="F:UDP-glucosyltransferase activity"/>
    <property type="evidence" value="ECO:0007669"/>
    <property type="project" value="InterPro"/>
</dbReference>
<evidence type="ECO:0000256" key="1">
    <source>
        <dbReference type="ARBA" id="ARBA00009995"/>
    </source>
</evidence>
<evidence type="ECO:0000256" key="4">
    <source>
        <dbReference type="RuleBase" id="RU003718"/>
    </source>
</evidence>
<reference evidence="6" key="1">
    <citation type="submission" date="2013-07" db="EMBL/GenBank/DDBJ databases">
        <title>The genome of Eucalyptus grandis.</title>
        <authorList>
            <person name="Schmutz J."/>
            <person name="Hayes R."/>
            <person name="Myburg A."/>
            <person name="Tuskan G."/>
            <person name="Grattapaglia D."/>
            <person name="Rokhsar D.S."/>
        </authorList>
    </citation>
    <scope>NUCLEOTIDE SEQUENCE</scope>
    <source>
        <tissue evidence="6">Leaf extractions</tissue>
    </source>
</reference>
<dbReference type="OrthoDB" id="5835829at2759"/>
<evidence type="ECO:0000256" key="2">
    <source>
        <dbReference type="ARBA" id="ARBA00022676"/>
    </source>
</evidence>
<dbReference type="AlphaFoldDB" id="A0A059CBZ1"/>
<sequence length="502" mass="55429">MSLKEQQQAQVMKEAVVLYPSPAIGHLISMVELGKLLLTYRPSLSIHILITNQAYDAGSATAYITSVSATAPSIVFHFFPATTLPPDFSTTSPHHETLAFELLRLNNPNVHHTLTSISKNHIIHGFIIDFFCAPAVDVAHELKIPCYYFFTSGACFLNFFLYTPTLHDKFDKSIKDFDAPIDVPGTPSIPPSYVCKPLQDRYDEAYKGFLDSSLKMQTSTGIIVNTFEKLEPRAIRAIVDGECVPNGSTPPLYCIGPLTSSRGHDDGRSPESLTWLDSQPRGSVVFLCFGSLGVFTVEQLKEIALGLERSGHRFLWVVRDPTNDKNQKAATSSTVADLDLGSLLPEGFLERTKERGLVVKKWAPQVAVLSHPSVGGFVTHCGWNSVLEAVRAGVPMLAWPLYAEQGHNKVVLVQEMKIALPVDESEDGLVSSEEVEKRVGELMEREEGETVRERVLAMKEEAEAALSPGGSSRLALAKLIESWKRELNTLDFVVRRPSSFVF</sequence>
<comment type="similarity">
    <text evidence="1 4">Belongs to the UDP-glycosyltransferase family.</text>
</comment>
<dbReference type="OMA" id="VALWMHE"/>
<evidence type="ECO:0000313" key="6">
    <source>
        <dbReference type="EMBL" id="KCW75716.1"/>
    </source>
</evidence>
<accession>A0A059CBZ1</accession>
<dbReference type="FunFam" id="3.40.50.2000:FF:000095">
    <property type="entry name" value="Glycosyltransferase"/>
    <property type="match status" value="1"/>
</dbReference>
<evidence type="ECO:0000256" key="3">
    <source>
        <dbReference type="ARBA" id="ARBA00022679"/>
    </source>
</evidence>
<dbReference type="PANTHER" id="PTHR48048">
    <property type="entry name" value="GLYCOSYLTRANSFERASE"/>
    <property type="match status" value="1"/>
</dbReference>
<dbReference type="PANTHER" id="PTHR48048:SF30">
    <property type="entry name" value="GLYCOSYLTRANSFERASE"/>
    <property type="match status" value="1"/>
</dbReference>
<dbReference type="Gramene" id="KCW75716">
    <property type="protein sequence ID" value="KCW75716"/>
    <property type="gene ID" value="EUGRSUZ_D00095"/>
</dbReference>
<name>A0A059CBZ1_EUCGR</name>
<gene>
    <name evidence="6" type="ORF">EUGRSUZ_D00095</name>
</gene>
<dbReference type="FunCoup" id="A0A059CBZ1">
    <property type="interactions" value="483"/>
</dbReference>
<dbReference type="InterPro" id="IPR050481">
    <property type="entry name" value="UDP-glycosyltransf_plant"/>
</dbReference>
<dbReference type="KEGG" id="egr:104440655"/>
<keyword evidence="2 4" id="KW-0328">Glycosyltransferase</keyword>
<dbReference type="Gene3D" id="3.40.50.2000">
    <property type="entry name" value="Glycogen Phosphorylase B"/>
    <property type="match status" value="2"/>
</dbReference>
<organism evidence="6">
    <name type="scientific">Eucalyptus grandis</name>
    <name type="common">Flooded gum</name>
    <dbReference type="NCBI Taxonomy" id="71139"/>
    <lineage>
        <taxon>Eukaryota</taxon>
        <taxon>Viridiplantae</taxon>
        <taxon>Streptophyta</taxon>
        <taxon>Embryophyta</taxon>
        <taxon>Tracheophyta</taxon>
        <taxon>Spermatophyta</taxon>
        <taxon>Magnoliopsida</taxon>
        <taxon>eudicotyledons</taxon>
        <taxon>Gunneridae</taxon>
        <taxon>Pentapetalae</taxon>
        <taxon>rosids</taxon>
        <taxon>malvids</taxon>
        <taxon>Myrtales</taxon>
        <taxon>Myrtaceae</taxon>
        <taxon>Myrtoideae</taxon>
        <taxon>Eucalypteae</taxon>
        <taxon>Eucalyptus</taxon>
    </lineage>
</organism>
<dbReference type="EC" id="2.4.1.-" evidence="5"/>
<dbReference type="GO" id="GO:0016757">
    <property type="term" value="F:glycosyltransferase activity"/>
    <property type="evidence" value="ECO:0000318"/>
    <property type="project" value="GO_Central"/>
</dbReference>
<protein>
    <recommendedName>
        <fullName evidence="5">Glycosyltransferase</fullName>
        <ecNumber evidence="5">2.4.1.-</ecNumber>
    </recommendedName>
</protein>
<keyword evidence="3 4" id="KW-0808">Transferase</keyword>
<dbReference type="InterPro" id="IPR002213">
    <property type="entry name" value="UDP_glucos_trans"/>
</dbReference>
<dbReference type="InterPro" id="IPR035595">
    <property type="entry name" value="UDP_glycos_trans_CS"/>
</dbReference>
<dbReference type="eggNOG" id="KOG1192">
    <property type="taxonomic scope" value="Eukaryota"/>
</dbReference>
<dbReference type="InParanoid" id="A0A059CBZ1"/>
<dbReference type="FunFam" id="3.40.50.2000:FF:000020">
    <property type="entry name" value="Glycosyltransferase"/>
    <property type="match status" value="1"/>
</dbReference>
<dbReference type="PROSITE" id="PS00018">
    <property type="entry name" value="EF_HAND_1"/>
    <property type="match status" value="1"/>
</dbReference>
<dbReference type="InterPro" id="IPR018247">
    <property type="entry name" value="EF_Hand_1_Ca_BS"/>
</dbReference>
<proteinExistence type="inferred from homology"/>
<dbReference type="EMBL" id="KK198756">
    <property type="protein sequence ID" value="KCW75716.1"/>
    <property type="molecule type" value="Genomic_DNA"/>
</dbReference>
<dbReference type="SUPFAM" id="SSF53756">
    <property type="entry name" value="UDP-Glycosyltransferase/glycogen phosphorylase"/>
    <property type="match status" value="1"/>
</dbReference>